<dbReference type="VEuPathDB" id="AmoebaDB:EHI7A_139430"/>
<dbReference type="Gene3D" id="3.30.1520.10">
    <property type="entry name" value="Phox-like domain"/>
    <property type="match status" value="1"/>
</dbReference>
<dbReference type="SUPFAM" id="SSF50729">
    <property type="entry name" value="PH domain-like"/>
    <property type="match status" value="1"/>
</dbReference>
<evidence type="ECO:0000313" key="15">
    <source>
        <dbReference type="Proteomes" id="UP000078387"/>
    </source>
</evidence>
<dbReference type="InterPro" id="IPR036871">
    <property type="entry name" value="PX_dom_sf"/>
</dbReference>
<dbReference type="GO" id="GO:0005524">
    <property type="term" value="F:ATP binding"/>
    <property type="evidence" value="ECO:0007669"/>
    <property type="project" value="UniProtKB-KW"/>
</dbReference>
<keyword evidence="4" id="KW-0547">Nucleotide-binding</keyword>
<dbReference type="InterPro" id="IPR000719">
    <property type="entry name" value="Prot_kinase_dom"/>
</dbReference>
<dbReference type="InterPro" id="IPR011993">
    <property type="entry name" value="PH-like_dom_sf"/>
</dbReference>
<comment type="catalytic activity">
    <reaction evidence="7">
        <text>L-threonyl-[protein] + ATP = O-phospho-L-threonyl-[protein] + ADP + H(+)</text>
        <dbReference type="Rhea" id="RHEA:46608"/>
        <dbReference type="Rhea" id="RHEA-COMP:11060"/>
        <dbReference type="Rhea" id="RHEA-COMP:11605"/>
        <dbReference type="ChEBI" id="CHEBI:15378"/>
        <dbReference type="ChEBI" id="CHEBI:30013"/>
        <dbReference type="ChEBI" id="CHEBI:30616"/>
        <dbReference type="ChEBI" id="CHEBI:61977"/>
        <dbReference type="ChEBI" id="CHEBI:456216"/>
        <dbReference type="EC" id="2.7.11.1"/>
    </reaction>
</comment>
<feature type="region of interest" description="Disordered" evidence="9">
    <location>
        <begin position="919"/>
        <end position="951"/>
    </location>
</feature>
<organism evidence="14 15">
    <name type="scientific">Entamoeba histolytica</name>
    <dbReference type="NCBI Taxonomy" id="5759"/>
    <lineage>
        <taxon>Eukaryota</taxon>
        <taxon>Amoebozoa</taxon>
        <taxon>Evosea</taxon>
        <taxon>Archamoebae</taxon>
        <taxon>Mastigamoebida</taxon>
        <taxon>Entamoebidae</taxon>
        <taxon>Entamoeba</taxon>
    </lineage>
</organism>
<evidence type="ECO:0000259" key="12">
    <source>
        <dbReference type="PROSITE" id="PS50195"/>
    </source>
</evidence>
<comment type="catalytic activity">
    <reaction evidence="8">
        <text>L-seryl-[protein] + ATP = O-phospho-L-seryl-[protein] + ADP + H(+)</text>
        <dbReference type="Rhea" id="RHEA:17989"/>
        <dbReference type="Rhea" id="RHEA-COMP:9863"/>
        <dbReference type="Rhea" id="RHEA-COMP:11604"/>
        <dbReference type="ChEBI" id="CHEBI:15378"/>
        <dbReference type="ChEBI" id="CHEBI:29999"/>
        <dbReference type="ChEBI" id="CHEBI:30616"/>
        <dbReference type="ChEBI" id="CHEBI:83421"/>
        <dbReference type="ChEBI" id="CHEBI:456216"/>
        <dbReference type="EC" id="2.7.11.1"/>
    </reaction>
</comment>
<evidence type="ECO:0000256" key="3">
    <source>
        <dbReference type="ARBA" id="ARBA00022679"/>
    </source>
</evidence>
<gene>
    <name evidence="14" type="ORF">CL6EHI_193290</name>
</gene>
<dbReference type="GO" id="GO:0035091">
    <property type="term" value="F:phosphatidylinositol binding"/>
    <property type="evidence" value="ECO:0007669"/>
    <property type="project" value="InterPro"/>
</dbReference>
<dbReference type="Gene3D" id="2.30.29.30">
    <property type="entry name" value="Pleckstrin-homology domain (PH domain)/Phosphotyrosine-binding domain (PTB)"/>
    <property type="match status" value="1"/>
</dbReference>
<dbReference type="InterPro" id="IPR011009">
    <property type="entry name" value="Kinase-like_dom_sf"/>
</dbReference>
<keyword evidence="3" id="KW-0808">Transferase</keyword>
<dbReference type="InterPro" id="IPR000961">
    <property type="entry name" value="AGC-kinase_C"/>
</dbReference>
<feature type="domain" description="PX" evidence="12">
    <location>
        <begin position="57"/>
        <end position="170"/>
    </location>
</feature>
<feature type="domain" description="AGC-kinase C-terminal" evidence="13">
    <location>
        <begin position="871"/>
        <end position="931"/>
    </location>
</feature>
<dbReference type="CDD" id="cd05579">
    <property type="entry name" value="STKc_MAST_like"/>
    <property type="match status" value="1"/>
</dbReference>
<evidence type="ECO:0000313" key="14">
    <source>
        <dbReference type="EMBL" id="GAT96390.1"/>
    </source>
</evidence>
<comment type="caution">
    <text evidence="14">The sequence shown here is derived from an EMBL/GenBank/DDBJ whole genome shotgun (WGS) entry which is preliminary data.</text>
</comment>
<feature type="compositionally biased region" description="Basic and acidic residues" evidence="9">
    <location>
        <begin position="919"/>
        <end position="944"/>
    </location>
</feature>
<evidence type="ECO:0000259" key="10">
    <source>
        <dbReference type="PROSITE" id="PS50003"/>
    </source>
</evidence>
<dbReference type="FunFam" id="3.30.200.20:FF:000490">
    <property type="entry name" value="AGC family protein kinase"/>
    <property type="match status" value="1"/>
</dbReference>
<dbReference type="SUPFAM" id="SSF56112">
    <property type="entry name" value="Protein kinase-like (PK-like)"/>
    <property type="match status" value="1"/>
</dbReference>
<feature type="domain" description="Protein kinase" evidence="11">
    <location>
        <begin position="614"/>
        <end position="870"/>
    </location>
</feature>
<dbReference type="EC" id="2.7.11.1" evidence="1"/>
<dbReference type="VEuPathDB" id="AmoebaDB:EHI5A_183870"/>
<evidence type="ECO:0000256" key="2">
    <source>
        <dbReference type="ARBA" id="ARBA00022527"/>
    </source>
</evidence>
<accession>A0A5K1V5P2</accession>
<evidence type="ECO:0000256" key="6">
    <source>
        <dbReference type="ARBA" id="ARBA00022840"/>
    </source>
</evidence>
<evidence type="ECO:0000259" key="11">
    <source>
        <dbReference type="PROSITE" id="PS50011"/>
    </source>
</evidence>
<name>A0A5K1V5P2_ENTHI</name>
<dbReference type="GO" id="GO:0035556">
    <property type="term" value="P:intracellular signal transduction"/>
    <property type="evidence" value="ECO:0007669"/>
    <property type="project" value="TreeGrafter"/>
</dbReference>
<dbReference type="VEuPathDB" id="AmoebaDB:EHI_193290"/>
<dbReference type="Gene3D" id="3.30.200.20">
    <property type="entry name" value="Phosphorylase Kinase, domain 1"/>
    <property type="match status" value="1"/>
</dbReference>
<dbReference type="Pfam" id="PF00169">
    <property type="entry name" value="PH"/>
    <property type="match status" value="1"/>
</dbReference>
<dbReference type="AlphaFoldDB" id="A0A5K1V5P2"/>
<evidence type="ECO:0000259" key="13">
    <source>
        <dbReference type="PROSITE" id="PS51285"/>
    </source>
</evidence>
<dbReference type="Pfam" id="PF00787">
    <property type="entry name" value="PX"/>
    <property type="match status" value="1"/>
</dbReference>
<evidence type="ECO:0000256" key="4">
    <source>
        <dbReference type="ARBA" id="ARBA00022741"/>
    </source>
</evidence>
<dbReference type="PANTHER" id="PTHR24356:SF1">
    <property type="entry name" value="SERINE_THREONINE-PROTEIN KINASE GREATWALL"/>
    <property type="match status" value="1"/>
</dbReference>
<dbReference type="InterPro" id="IPR008271">
    <property type="entry name" value="Ser/Thr_kinase_AS"/>
</dbReference>
<dbReference type="EMBL" id="BDEQ01000001">
    <property type="protein sequence ID" value="GAT96390.1"/>
    <property type="molecule type" value="Genomic_DNA"/>
</dbReference>
<dbReference type="VEuPathDB" id="AmoebaDB:EHI8A_155480"/>
<keyword evidence="2" id="KW-0723">Serine/threonine-protein kinase</keyword>
<dbReference type="OMA" id="CEIENTN"/>
<dbReference type="Proteomes" id="UP000078387">
    <property type="component" value="Unassembled WGS sequence"/>
</dbReference>
<dbReference type="SUPFAM" id="SSF64268">
    <property type="entry name" value="PX domain"/>
    <property type="match status" value="1"/>
</dbReference>
<reference evidence="14 15" key="1">
    <citation type="submission" date="2016-05" db="EMBL/GenBank/DDBJ databases">
        <title>First whole genome sequencing of Entamoeba histolytica HM1:IMSS-clone-6.</title>
        <authorList>
            <person name="Mukherjee Avik.K."/>
            <person name="Izumyama S."/>
            <person name="Nakada-Tsukui K."/>
            <person name="Nozaki T."/>
        </authorList>
    </citation>
    <scope>NUCLEOTIDE SEQUENCE [LARGE SCALE GENOMIC DNA]</scope>
    <source>
        <strain evidence="14 15">HM1:IMSS clone 6</strain>
    </source>
</reference>
<dbReference type="PANTHER" id="PTHR24356">
    <property type="entry name" value="SERINE/THREONINE-PROTEIN KINASE"/>
    <property type="match status" value="1"/>
</dbReference>
<dbReference type="SMART" id="SM00220">
    <property type="entry name" value="S_TKc"/>
    <property type="match status" value="1"/>
</dbReference>
<evidence type="ECO:0000256" key="1">
    <source>
        <dbReference type="ARBA" id="ARBA00012513"/>
    </source>
</evidence>
<dbReference type="GO" id="GO:0004674">
    <property type="term" value="F:protein serine/threonine kinase activity"/>
    <property type="evidence" value="ECO:0007669"/>
    <property type="project" value="UniProtKB-KW"/>
</dbReference>
<dbReference type="VEuPathDB" id="AmoebaDB:KM1_228760"/>
<dbReference type="FunFam" id="1.10.510.10:FF:000674">
    <property type="entry name" value="Serine/threonine protein kinase, putative"/>
    <property type="match status" value="1"/>
</dbReference>
<protein>
    <recommendedName>
        <fullName evidence="1">non-specific serine/threonine protein kinase</fullName>
        <ecNumber evidence="1">2.7.11.1</ecNumber>
    </recommendedName>
</protein>
<evidence type="ECO:0000256" key="5">
    <source>
        <dbReference type="ARBA" id="ARBA00022777"/>
    </source>
</evidence>
<feature type="domain" description="PH" evidence="10">
    <location>
        <begin position="176"/>
        <end position="274"/>
    </location>
</feature>
<dbReference type="Gene3D" id="1.10.510.10">
    <property type="entry name" value="Transferase(Phosphotransferase) domain 1"/>
    <property type="match status" value="1"/>
</dbReference>
<keyword evidence="6" id="KW-0067">ATP-binding</keyword>
<dbReference type="PROSITE" id="PS00108">
    <property type="entry name" value="PROTEIN_KINASE_ST"/>
    <property type="match status" value="1"/>
</dbReference>
<dbReference type="InterPro" id="IPR001683">
    <property type="entry name" value="PX_dom"/>
</dbReference>
<dbReference type="Pfam" id="PF00069">
    <property type="entry name" value="Pkinase"/>
    <property type="match status" value="1"/>
</dbReference>
<dbReference type="PROSITE" id="PS51285">
    <property type="entry name" value="AGC_KINASE_CTER"/>
    <property type="match status" value="1"/>
</dbReference>
<keyword evidence="5" id="KW-0418">Kinase</keyword>
<sequence>MRHSETPRNAIIIAPFDRSNKTKTATPSVSPDNTLRERVSCDVRRVNQTALNVISITFLKCELQIDISSIFSPGVVGMYFFNVQYDTHTSAIQKRYSQFYFLDNYLHMKYPKIKLPSLPPKEILHSGSHPDVIHKRSKELSNYLENVVKLPNILNDMVVIEWFTQPPDHHLISFSKQKKAGYVFKESSVFKRWKKRYCVLASNVIALFENAKDLLVYEDPIDVYCLKGCNVKPVLDKGPNVMTISRNNLTLCCLYVENDDDFLGWLSSIQDTTLIRSKISDQPIRTKLKITNHSTKPRTRPMSPLTLASTTMKRATETKRFSRIYDNDASNTYKNIITMIYERFRNEMNEIFPYFLVDCKEIKPEHFSFFEELRSLQLNDFLEGKKVEDMFQKLLVISKEYTTSASVQRITWVYINIHKLYKLYCFEGHTAIQQLQEKQTIPRLIPTSAIDSSKLLVCRLCEHQYKLSQFCDHTRLCEVITRGYLKETTCLQRIEMVMNYLRESYQCQMVKDTFKYTQLTELVPNFKTPLSIDKLQKIIEAIRTLCVDVTDIPLLTFARAIGDLLTSYQNLLKEYAESKGSKNLWSFISVLSSKGNKQELLQLSTGTAVSVTDFDIIKKFSAGAYSRIYLVKKKSTGDVYAMKVMKKDDMIRKNVVDSVLVEKNFLSKAHNISVVKLYYAFQDDINLYLVMEYCPGGDLATLLEHIGSFNEYVAHVYSAEILLSLHYIHALGCVHKDIKPDNILINRNGHLVLTDFGLSSYGLVSQETAGKTGIFCTPDYAAPEILISNSYSFASDYFALGCMLYEFVVGYPPFNASTPEAIFMKIQQGVYEWPEDVDVSDDCKDLVSKLLCPEPEKRPVFKQIENHPFFSDIHWDTLFDESREDIFVPQLDGDNDTGYFEDERGMKQSHMKKDDLIGKPFNKDEEKTKRNKKNEVLIKRKESPIPDGGEFGNFDVRNIDNLIEENRKSYAKEFARFEMEDL</sequence>
<dbReference type="PROSITE" id="PS50011">
    <property type="entry name" value="PROTEIN_KINASE_DOM"/>
    <property type="match status" value="1"/>
</dbReference>
<dbReference type="CDD" id="cd06093">
    <property type="entry name" value="PX_domain"/>
    <property type="match status" value="1"/>
</dbReference>
<dbReference type="SMART" id="SM00312">
    <property type="entry name" value="PX"/>
    <property type="match status" value="1"/>
</dbReference>
<dbReference type="PROSITE" id="PS50195">
    <property type="entry name" value="PX"/>
    <property type="match status" value="1"/>
</dbReference>
<dbReference type="InterPro" id="IPR001849">
    <property type="entry name" value="PH_domain"/>
</dbReference>
<dbReference type="SMART" id="SM00233">
    <property type="entry name" value="PH"/>
    <property type="match status" value="1"/>
</dbReference>
<evidence type="ECO:0000256" key="9">
    <source>
        <dbReference type="SAM" id="MobiDB-lite"/>
    </source>
</evidence>
<dbReference type="PROSITE" id="PS50003">
    <property type="entry name" value="PH_DOMAIN"/>
    <property type="match status" value="1"/>
</dbReference>
<proteinExistence type="predicted"/>
<evidence type="ECO:0000256" key="8">
    <source>
        <dbReference type="ARBA" id="ARBA00048679"/>
    </source>
</evidence>
<dbReference type="InterPro" id="IPR050236">
    <property type="entry name" value="Ser_Thr_kinase_AGC"/>
</dbReference>
<evidence type="ECO:0000256" key="7">
    <source>
        <dbReference type="ARBA" id="ARBA00047899"/>
    </source>
</evidence>